<keyword evidence="5 8" id="KW-0812">Transmembrane</keyword>
<feature type="transmembrane region" description="Helical" evidence="8">
    <location>
        <begin position="192"/>
        <end position="214"/>
    </location>
</feature>
<feature type="transmembrane region" description="Helical" evidence="8">
    <location>
        <begin position="383"/>
        <end position="402"/>
    </location>
</feature>
<feature type="transmembrane region" description="Helical" evidence="8">
    <location>
        <begin position="349"/>
        <end position="371"/>
    </location>
</feature>
<evidence type="ECO:0000256" key="5">
    <source>
        <dbReference type="ARBA" id="ARBA00022692"/>
    </source>
</evidence>
<feature type="transmembrane region" description="Helical" evidence="8">
    <location>
        <begin position="17"/>
        <end position="37"/>
    </location>
</feature>
<evidence type="ECO:0000256" key="8">
    <source>
        <dbReference type="SAM" id="Phobius"/>
    </source>
</evidence>
<dbReference type="OrthoDB" id="5242355at2"/>
<dbReference type="Pfam" id="PF01554">
    <property type="entry name" value="MatE"/>
    <property type="match status" value="2"/>
</dbReference>
<feature type="transmembrane region" description="Helical" evidence="8">
    <location>
        <begin position="318"/>
        <end position="337"/>
    </location>
</feature>
<comment type="subcellular location">
    <subcellularLocation>
        <location evidence="1">Cell membrane</location>
        <topology evidence="1">Multi-pass membrane protein</topology>
    </subcellularLocation>
</comment>
<reference evidence="9 10" key="1">
    <citation type="submission" date="2016-10" db="EMBL/GenBank/DDBJ databases">
        <title>Actinomyces aegypiusis sp. nov., isolated from the Aegypius monachus in Qinghai Tibet Plateau China.</title>
        <authorList>
            <person name="Wang Y."/>
        </authorList>
    </citation>
    <scope>NUCLEOTIDE SEQUENCE [LARGE SCALE GENOMIC DNA]</scope>
    <source>
        <strain evidence="9 10">VUL4_3</strain>
    </source>
</reference>
<feature type="transmembrane region" description="Helical" evidence="8">
    <location>
        <begin position="91"/>
        <end position="113"/>
    </location>
</feature>
<dbReference type="AlphaFoldDB" id="A0A1D9MIA3"/>
<dbReference type="PIRSF" id="PIRSF006603">
    <property type="entry name" value="DinF"/>
    <property type="match status" value="1"/>
</dbReference>
<evidence type="ECO:0000313" key="9">
    <source>
        <dbReference type="EMBL" id="AOZ71919.1"/>
    </source>
</evidence>
<evidence type="ECO:0000313" key="10">
    <source>
        <dbReference type="Proteomes" id="UP000176288"/>
    </source>
</evidence>
<protein>
    <recommendedName>
        <fullName evidence="11">MATE family efflux transporter</fullName>
    </recommendedName>
</protein>
<keyword evidence="7 8" id="KW-0472">Membrane</keyword>
<dbReference type="RefSeq" id="WP_071163385.1">
    <property type="nucleotide sequence ID" value="NZ_CP017812.1"/>
</dbReference>
<feature type="transmembrane region" description="Helical" evidence="8">
    <location>
        <begin position="133"/>
        <end position="155"/>
    </location>
</feature>
<dbReference type="NCBIfam" id="TIGR00797">
    <property type="entry name" value="matE"/>
    <property type="match status" value="1"/>
</dbReference>
<proteinExistence type="inferred from homology"/>
<feature type="transmembrane region" description="Helical" evidence="8">
    <location>
        <begin position="49"/>
        <end position="70"/>
    </location>
</feature>
<organism evidence="9 10">
    <name type="scientific">Boudabousia tangfeifanii</name>
    <dbReference type="NCBI Taxonomy" id="1912795"/>
    <lineage>
        <taxon>Bacteria</taxon>
        <taxon>Bacillati</taxon>
        <taxon>Actinomycetota</taxon>
        <taxon>Actinomycetes</taxon>
        <taxon>Actinomycetales</taxon>
        <taxon>Actinomycetaceae</taxon>
        <taxon>Boudabousia</taxon>
    </lineage>
</organism>
<dbReference type="InterPro" id="IPR002528">
    <property type="entry name" value="MATE_fam"/>
</dbReference>
<dbReference type="CDD" id="cd13136">
    <property type="entry name" value="MATE_DinF_like"/>
    <property type="match status" value="1"/>
</dbReference>
<keyword evidence="3" id="KW-0813">Transport</keyword>
<dbReference type="GO" id="GO:0015297">
    <property type="term" value="F:antiporter activity"/>
    <property type="evidence" value="ECO:0007669"/>
    <property type="project" value="InterPro"/>
</dbReference>
<dbReference type="InterPro" id="IPR048279">
    <property type="entry name" value="MdtK-like"/>
</dbReference>
<evidence type="ECO:0000256" key="2">
    <source>
        <dbReference type="ARBA" id="ARBA00010199"/>
    </source>
</evidence>
<accession>A0A1D9MIA3</accession>
<sequence>MTDPAPAKSARDVDRQILQLTAPAFAAMLAEPLMVMADSAMVGHLGTDQLAGLALGSTVVMTAVYLFIFLTYTTTALASRKLGEGQPKEAISAGIGGLWLAGALGLIIMPILWFGSPLFTSWFDPNQAVAQYAVQYIHASTPGVLGMFLVLAGTGAMRGLLDTRTPMIVAISGTAFNAVANAVLIYGLGWGIIGSGAGTSLSQTLMALALLSIIGHRAKARGVSLAPSAKILKLVGQAGAPLVARTVSLRIAIILTTWAAAQAGAITLSSYQAVTSIYTIGTYALDSLAVASQALIGHGLGTGSDERVRLVLRRCATWAWRMGGIILVIFFAGSYFFPWIFTTDPQVRLATTVGLLAIGACMPLAGYVFLLDGVLIGANRARFLAIASIVNLLVYAPIIWLVGHFGSALSPAWASFWLWLAIGGAFMGIRGLTNTYGAKDLLRK</sequence>
<evidence type="ECO:0000256" key="4">
    <source>
        <dbReference type="ARBA" id="ARBA00022475"/>
    </source>
</evidence>
<evidence type="ECO:0000256" key="3">
    <source>
        <dbReference type="ARBA" id="ARBA00022448"/>
    </source>
</evidence>
<name>A0A1D9MIA3_9ACTO</name>
<keyword evidence="6 8" id="KW-1133">Transmembrane helix</keyword>
<dbReference type="Proteomes" id="UP000176288">
    <property type="component" value="Chromosome"/>
</dbReference>
<dbReference type="EMBL" id="CP017812">
    <property type="protein sequence ID" value="AOZ71919.1"/>
    <property type="molecule type" value="Genomic_DNA"/>
</dbReference>
<evidence type="ECO:0008006" key="11">
    <source>
        <dbReference type="Google" id="ProtNLM"/>
    </source>
</evidence>
<comment type="similarity">
    <text evidence="2">Belongs to the multi antimicrobial extrusion (MATE) (TC 2.A.66.1) family.</text>
</comment>
<dbReference type="GO" id="GO:0005886">
    <property type="term" value="C:plasma membrane"/>
    <property type="evidence" value="ECO:0007669"/>
    <property type="project" value="UniProtKB-SubCell"/>
</dbReference>
<dbReference type="PANTHER" id="PTHR42893:SF46">
    <property type="entry name" value="PROTEIN DETOXIFICATION 44, CHLOROPLASTIC"/>
    <property type="match status" value="1"/>
</dbReference>
<gene>
    <name evidence="9" type="ORF">BK816_00280</name>
</gene>
<keyword evidence="4" id="KW-1003">Cell membrane</keyword>
<evidence type="ECO:0000256" key="6">
    <source>
        <dbReference type="ARBA" id="ARBA00022989"/>
    </source>
</evidence>
<dbReference type="KEGG" id="avu:BK816_00280"/>
<keyword evidence="10" id="KW-1185">Reference proteome</keyword>
<evidence type="ECO:0000256" key="1">
    <source>
        <dbReference type="ARBA" id="ARBA00004651"/>
    </source>
</evidence>
<feature type="transmembrane region" description="Helical" evidence="8">
    <location>
        <begin position="167"/>
        <end position="186"/>
    </location>
</feature>
<dbReference type="InterPro" id="IPR044644">
    <property type="entry name" value="DinF-like"/>
</dbReference>
<evidence type="ECO:0000256" key="7">
    <source>
        <dbReference type="ARBA" id="ARBA00023136"/>
    </source>
</evidence>
<dbReference type="PANTHER" id="PTHR42893">
    <property type="entry name" value="PROTEIN DETOXIFICATION 44, CHLOROPLASTIC-RELATED"/>
    <property type="match status" value="1"/>
</dbReference>
<dbReference type="GO" id="GO:0042910">
    <property type="term" value="F:xenobiotic transmembrane transporter activity"/>
    <property type="evidence" value="ECO:0007669"/>
    <property type="project" value="InterPro"/>
</dbReference>
<feature type="transmembrane region" description="Helical" evidence="8">
    <location>
        <begin position="414"/>
        <end position="433"/>
    </location>
</feature>
<dbReference type="STRING" id="1912795.BK816_00280"/>